<sequence length="243" mass="26484">MIELGSSDHYGEIRELFLDASEALRDPSVAAIFQDWAEQWSCEVGGALHPGLSPRIRNRPPGDRRGHKDAIQTTPGMYWIAQQYGSGGVPVPFLRLMAALEKGQQQAAKVFRSVLPLHFMPTLVTSRIIGYREGAQLGQGWHKDPSIATIIHRGPGDNHLMIKPPNEGGQIVTAPESETASAVMITGSSSGSVLPGTEPLQHAVRPIESGQLRLSITYFLWPAPISWAGMMGMKPMWDEPMAA</sequence>
<keyword evidence="3" id="KW-0614">Plasmid</keyword>
<keyword evidence="1" id="KW-0560">Oxidoreductase</keyword>
<proteinExistence type="inferred from homology"/>
<dbReference type="GO" id="GO:0046872">
    <property type="term" value="F:metal ion binding"/>
    <property type="evidence" value="ECO:0007669"/>
    <property type="project" value="UniProtKB-KW"/>
</dbReference>
<dbReference type="PROSITE" id="PS51471">
    <property type="entry name" value="FE2OG_OXY"/>
    <property type="match status" value="1"/>
</dbReference>
<evidence type="ECO:0000256" key="1">
    <source>
        <dbReference type="RuleBase" id="RU003682"/>
    </source>
</evidence>
<gene>
    <name evidence="3" type="ORF">G9444_6833</name>
</gene>
<comment type="similarity">
    <text evidence="1">Belongs to the iron/ascorbate-dependent oxidoreductase family.</text>
</comment>
<evidence type="ECO:0000256" key="2">
    <source>
        <dbReference type="SAM" id="MobiDB-lite"/>
    </source>
</evidence>
<feature type="compositionally biased region" description="Basic and acidic residues" evidence="2">
    <location>
        <begin position="60"/>
        <end position="70"/>
    </location>
</feature>
<accession>A0A6G9D533</accession>
<dbReference type="EMBL" id="CP050127">
    <property type="protein sequence ID" value="QIP44076.1"/>
    <property type="molecule type" value="Genomic_DNA"/>
</dbReference>
<organism evidence="3 4">
    <name type="scientific">Rhodococcus erythropolis</name>
    <name type="common">Arthrobacter picolinophilus</name>
    <dbReference type="NCBI Taxonomy" id="1833"/>
    <lineage>
        <taxon>Bacteria</taxon>
        <taxon>Bacillati</taxon>
        <taxon>Actinomycetota</taxon>
        <taxon>Actinomycetes</taxon>
        <taxon>Mycobacteriales</taxon>
        <taxon>Nocardiaceae</taxon>
        <taxon>Rhodococcus</taxon>
        <taxon>Rhodococcus erythropolis group</taxon>
    </lineage>
</organism>
<name>A0A6G9D533_RHOER</name>
<evidence type="ECO:0000313" key="3">
    <source>
        <dbReference type="EMBL" id="QIP44076.1"/>
    </source>
</evidence>
<dbReference type="InterPro" id="IPR005123">
    <property type="entry name" value="Oxoglu/Fe-dep_dioxygenase_dom"/>
</dbReference>
<keyword evidence="1" id="KW-0408">Iron</keyword>
<evidence type="ECO:0000313" key="4">
    <source>
        <dbReference type="Proteomes" id="UP000502345"/>
    </source>
</evidence>
<dbReference type="Proteomes" id="UP000502345">
    <property type="component" value="Plasmid plas4"/>
</dbReference>
<keyword evidence="1" id="KW-0479">Metal-binding</keyword>
<geneLocation type="plasmid" evidence="3 4">
    <name>plas4</name>
</geneLocation>
<dbReference type="AlphaFoldDB" id="A0A6G9D533"/>
<protein>
    <submittedName>
        <fullName evidence="3">Uncharacterized protein</fullName>
    </submittedName>
</protein>
<feature type="region of interest" description="Disordered" evidence="2">
    <location>
        <begin position="51"/>
        <end position="70"/>
    </location>
</feature>
<reference evidence="3 4" key="1">
    <citation type="submission" date="2020-03" db="EMBL/GenBank/DDBJ databases">
        <title>Screen low temperature-resistant strains for efficient degradation of petroleum hydrocarbons under the low temperature.</title>
        <authorList>
            <person name="Wang Y."/>
            <person name="Chen J."/>
        </authorList>
    </citation>
    <scope>NUCLEOTIDE SEQUENCE [LARGE SCALE GENOMIC DNA]</scope>
    <source>
        <strain evidence="3 4">KB1</strain>
        <plasmid evidence="3 4">plas4</plasmid>
    </source>
</reference>
<dbReference type="GO" id="GO:0016491">
    <property type="term" value="F:oxidoreductase activity"/>
    <property type="evidence" value="ECO:0007669"/>
    <property type="project" value="UniProtKB-KW"/>
</dbReference>